<dbReference type="AlphaFoldDB" id="A0A2W7NQ84"/>
<feature type="domain" description="4Fe-4S ferredoxin-type" evidence="8">
    <location>
        <begin position="217"/>
        <end position="246"/>
    </location>
</feature>
<dbReference type="PROSITE" id="PS00198">
    <property type="entry name" value="4FE4S_FER_1"/>
    <property type="match status" value="2"/>
</dbReference>
<accession>A0A2W7NQ84</accession>
<keyword evidence="2" id="KW-0004">4Fe-4S</keyword>
<feature type="transmembrane region" description="Helical" evidence="7">
    <location>
        <begin position="36"/>
        <end position="59"/>
    </location>
</feature>
<keyword evidence="3" id="KW-0479">Metal-binding</keyword>
<feature type="transmembrane region" description="Helical" evidence="7">
    <location>
        <begin position="6"/>
        <end position="24"/>
    </location>
</feature>
<keyword evidence="6" id="KW-0411">Iron-sulfur</keyword>
<reference evidence="9 10" key="1">
    <citation type="submission" date="2018-06" db="EMBL/GenBank/DDBJ databases">
        <title>Genomic Encyclopedia of Archaeal and Bacterial Type Strains, Phase II (KMG-II): from individual species to whole genera.</title>
        <authorList>
            <person name="Goeker M."/>
        </authorList>
    </citation>
    <scope>NUCLEOTIDE SEQUENCE [LARGE SCALE GENOMIC DNA]</scope>
    <source>
        <strain evidence="9 10">DSM 6779</strain>
    </source>
</reference>
<keyword evidence="1" id="KW-0813">Transport</keyword>
<feature type="domain" description="4Fe-4S ferredoxin-type" evidence="8">
    <location>
        <begin position="247"/>
        <end position="273"/>
    </location>
</feature>
<proteinExistence type="predicted"/>
<evidence type="ECO:0000313" key="10">
    <source>
        <dbReference type="Proteomes" id="UP000249239"/>
    </source>
</evidence>
<dbReference type="SUPFAM" id="SSF54862">
    <property type="entry name" value="4Fe-4S ferredoxins"/>
    <property type="match status" value="2"/>
</dbReference>
<keyword evidence="7" id="KW-0812">Transmembrane</keyword>
<feature type="domain" description="4Fe-4S ferredoxin-type" evidence="8">
    <location>
        <begin position="337"/>
        <end position="368"/>
    </location>
</feature>
<dbReference type="GO" id="GO:0046872">
    <property type="term" value="F:metal ion binding"/>
    <property type="evidence" value="ECO:0007669"/>
    <property type="project" value="UniProtKB-KW"/>
</dbReference>
<evidence type="ECO:0000256" key="2">
    <source>
        <dbReference type="ARBA" id="ARBA00022485"/>
    </source>
</evidence>
<evidence type="ECO:0000256" key="4">
    <source>
        <dbReference type="ARBA" id="ARBA00022982"/>
    </source>
</evidence>
<dbReference type="InterPro" id="IPR017900">
    <property type="entry name" value="4Fe4S_Fe_S_CS"/>
</dbReference>
<evidence type="ECO:0000256" key="6">
    <source>
        <dbReference type="ARBA" id="ARBA00023014"/>
    </source>
</evidence>
<feature type="domain" description="4Fe-4S ferredoxin-type" evidence="8">
    <location>
        <begin position="458"/>
        <end position="490"/>
    </location>
</feature>
<dbReference type="Pfam" id="PF12801">
    <property type="entry name" value="Fer4_5"/>
    <property type="match status" value="2"/>
</dbReference>
<feature type="domain" description="4Fe-4S ferredoxin-type" evidence="8">
    <location>
        <begin position="373"/>
        <end position="405"/>
    </location>
</feature>
<dbReference type="PROSITE" id="PS51379">
    <property type="entry name" value="4FE4S_FER_2"/>
    <property type="match status" value="5"/>
</dbReference>
<protein>
    <submittedName>
        <fullName evidence="9">4Fe-4S binding protein</fullName>
    </submittedName>
</protein>
<dbReference type="InterPro" id="IPR051684">
    <property type="entry name" value="Electron_Trans/Redox"/>
</dbReference>
<dbReference type="FunFam" id="3.30.70.20:FF:000046">
    <property type="entry name" value="Periplasmic [Fe] hydrogenase large subunit"/>
    <property type="match status" value="1"/>
</dbReference>
<dbReference type="PANTHER" id="PTHR30176:SF3">
    <property type="entry name" value="FERREDOXIN-TYPE PROTEIN NAPH"/>
    <property type="match status" value="1"/>
</dbReference>
<keyword evidence="10" id="KW-1185">Reference proteome</keyword>
<dbReference type="Proteomes" id="UP000249239">
    <property type="component" value="Unassembled WGS sequence"/>
</dbReference>
<dbReference type="Gene3D" id="3.30.70.20">
    <property type="match status" value="3"/>
</dbReference>
<keyword evidence="4" id="KW-0249">Electron transport</keyword>
<organism evidence="9 10">
    <name type="scientific">Breznakibacter xylanolyticus</name>
    <dbReference type="NCBI Taxonomy" id="990"/>
    <lineage>
        <taxon>Bacteria</taxon>
        <taxon>Pseudomonadati</taxon>
        <taxon>Bacteroidota</taxon>
        <taxon>Bacteroidia</taxon>
        <taxon>Marinilabiliales</taxon>
        <taxon>Marinilabiliaceae</taxon>
        <taxon>Breznakibacter</taxon>
    </lineage>
</organism>
<keyword evidence="7" id="KW-0472">Membrane</keyword>
<dbReference type="GO" id="GO:0051539">
    <property type="term" value="F:4 iron, 4 sulfur cluster binding"/>
    <property type="evidence" value="ECO:0007669"/>
    <property type="project" value="UniProtKB-KW"/>
</dbReference>
<dbReference type="CDD" id="cd16373">
    <property type="entry name" value="DMSOR_beta_like"/>
    <property type="match status" value="1"/>
</dbReference>
<dbReference type="Pfam" id="PF12838">
    <property type="entry name" value="Fer4_7"/>
    <property type="match status" value="2"/>
</dbReference>
<comment type="caution">
    <text evidence="9">The sequence shown here is derived from an EMBL/GenBank/DDBJ whole genome shotgun (WGS) entry which is preliminary data.</text>
</comment>
<dbReference type="RefSeq" id="WP_111444016.1">
    <property type="nucleotide sequence ID" value="NZ_QKZK01000002.1"/>
</dbReference>
<keyword evidence="5" id="KW-0408">Iron</keyword>
<dbReference type="OrthoDB" id="9811700at2"/>
<dbReference type="InterPro" id="IPR017896">
    <property type="entry name" value="4Fe4S_Fe-S-bd"/>
</dbReference>
<gene>
    <name evidence="9" type="ORF">LX69_00274</name>
</gene>
<feature type="transmembrane region" description="Helical" evidence="7">
    <location>
        <begin position="168"/>
        <end position="191"/>
    </location>
</feature>
<dbReference type="EMBL" id="QKZK01000002">
    <property type="protein sequence ID" value="PZX20277.1"/>
    <property type="molecule type" value="Genomic_DNA"/>
</dbReference>
<dbReference type="PANTHER" id="PTHR30176">
    <property type="entry name" value="FERREDOXIN-TYPE PROTEIN NAPH"/>
    <property type="match status" value="1"/>
</dbReference>
<evidence type="ECO:0000256" key="1">
    <source>
        <dbReference type="ARBA" id="ARBA00022448"/>
    </source>
</evidence>
<evidence type="ECO:0000259" key="8">
    <source>
        <dbReference type="PROSITE" id="PS51379"/>
    </source>
</evidence>
<sequence>MGVLRLTRTALAVVLGGALTLLFLDFSGTIHTYFGWMAKIQFLPALLAVNVVVVAALILVTLLLGRIYCSVVCPLGIFQDVVSRISRRVIKRRQSYSPEKKWWRYSVLALFVAAIAAGLGSVMALLDPYGIFGRMAAQLLSPIYLWSNNFLAYMAERTDSYLFYHVDVWLTGLGTLLVAVVSALLIGYLAWRNGRTYCNTICPVGTVLGVVSRFSLFKHRFNTETCNSCGLCARDCKASCIDSKNKVIDYSRCVTCFNCIDVCNKNAMRYGLPIKKKPVEDASESQVDMGRRGMLTVSAALIATATIKAQEMKMDGGLAVIEDKQVPPRQMHIVPPGAQSIRNFSQKCVGCQLCVTQCPNQVLRPSTDLLRLMQPEMSFERGYCRPECTRCSDVCPSGAIERIDTAQKSATQIGHAVWIEKNCVVLADGVFCDNCARHCPVGAIQMVAREAGVADSPKTPVVDTERCIGCGACENLCPARPFSAIYVEGHCMHRIV</sequence>
<name>A0A2W7NQ84_9BACT</name>
<evidence type="ECO:0000256" key="7">
    <source>
        <dbReference type="SAM" id="Phobius"/>
    </source>
</evidence>
<keyword evidence="7" id="KW-1133">Transmembrane helix</keyword>
<evidence type="ECO:0000256" key="3">
    <source>
        <dbReference type="ARBA" id="ARBA00022723"/>
    </source>
</evidence>
<dbReference type="GO" id="GO:0005886">
    <property type="term" value="C:plasma membrane"/>
    <property type="evidence" value="ECO:0007669"/>
    <property type="project" value="TreeGrafter"/>
</dbReference>
<feature type="transmembrane region" description="Helical" evidence="7">
    <location>
        <begin position="102"/>
        <end position="125"/>
    </location>
</feature>
<evidence type="ECO:0000256" key="5">
    <source>
        <dbReference type="ARBA" id="ARBA00023004"/>
    </source>
</evidence>
<evidence type="ECO:0000313" key="9">
    <source>
        <dbReference type="EMBL" id="PZX20277.1"/>
    </source>
</evidence>